<organism evidence="12">
    <name type="scientific">Brachycladium goliath</name>
    <dbReference type="NCBI Taxonomy" id="1751714"/>
    <lineage>
        <taxon>Eukaryota</taxon>
        <taxon>Metazoa</taxon>
        <taxon>Spiralia</taxon>
        <taxon>Lophotrochozoa</taxon>
        <taxon>Platyhelminthes</taxon>
        <taxon>Trematoda</taxon>
        <taxon>Digenea</taxon>
        <taxon>Plagiorchiida</taxon>
        <taxon>Xiphidiata</taxon>
        <taxon>Allocreadioidea</taxon>
        <taxon>Brachycladiidae</taxon>
        <taxon>Brachycladium</taxon>
    </lineage>
</organism>
<feature type="transmembrane region" description="Helical" evidence="11">
    <location>
        <begin position="12"/>
        <end position="38"/>
    </location>
</feature>
<name>A0A140B0Z7_9TREM</name>
<keyword evidence="12" id="KW-0496">Mitochondrion</keyword>
<dbReference type="RefSeq" id="YP_009240946.1">
    <property type="nucleotide sequence ID" value="NC_029757.1"/>
</dbReference>
<dbReference type="InterPro" id="IPR000568">
    <property type="entry name" value="ATP_synth_F0_asu"/>
</dbReference>
<keyword evidence="5 11" id="KW-0812">Transmembrane</keyword>
<comment type="subcellular location">
    <subcellularLocation>
        <location evidence="1">Membrane</location>
        <topology evidence="1">Multi-pass membrane protein</topology>
    </subcellularLocation>
</comment>
<evidence type="ECO:0000256" key="1">
    <source>
        <dbReference type="ARBA" id="ARBA00004141"/>
    </source>
</evidence>
<sequence>MFVSRLSGLYSWVATFVVGGWGDYVYRGVLFFLLVCFLGLRMPYLYGLSGFGLYLFFVVAPLFLSLFFCRVVDVGVVDFFSSLVPPGTPLWIAPFVCLAETLSYLVRPVVLMIRPFVNLSIGALGGYSLGLLSFSSFGVLFFLFVLFFYEVFVAVVHWFIVCNILSFSENH</sequence>
<dbReference type="GO" id="GO:0015986">
    <property type="term" value="P:proton motive force-driven ATP synthesis"/>
    <property type="evidence" value="ECO:0007669"/>
    <property type="project" value="InterPro"/>
</dbReference>
<evidence type="ECO:0000256" key="2">
    <source>
        <dbReference type="ARBA" id="ARBA00006810"/>
    </source>
</evidence>
<protein>
    <submittedName>
        <fullName evidence="12">ATP synthase F0 subunit 6</fullName>
    </submittedName>
</protein>
<evidence type="ECO:0000256" key="11">
    <source>
        <dbReference type="SAM" id="Phobius"/>
    </source>
</evidence>
<dbReference type="Gene3D" id="1.20.120.220">
    <property type="entry name" value="ATP synthase, F0 complex, subunit A"/>
    <property type="match status" value="1"/>
</dbReference>
<evidence type="ECO:0000256" key="10">
    <source>
        <dbReference type="ARBA" id="ARBA00023310"/>
    </source>
</evidence>
<dbReference type="AlphaFoldDB" id="A0A140B0Z7"/>
<evidence type="ECO:0000256" key="8">
    <source>
        <dbReference type="ARBA" id="ARBA00023065"/>
    </source>
</evidence>
<feature type="transmembrane region" description="Helical" evidence="11">
    <location>
        <begin position="140"/>
        <end position="165"/>
    </location>
</feature>
<feature type="transmembrane region" description="Helical" evidence="11">
    <location>
        <begin position="45"/>
        <end position="68"/>
    </location>
</feature>
<geneLocation type="mitochondrion" evidence="12"/>
<keyword evidence="4" id="KW-0138">CF(0)</keyword>
<evidence type="ECO:0000313" key="12">
    <source>
        <dbReference type="EMBL" id="ALN38359.1"/>
    </source>
</evidence>
<dbReference type="PRINTS" id="PR00123">
    <property type="entry name" value="ATPASEA"/>
</dbReference>
<feature type="transmembrane region" description="Helical" evidence="11">
    <location>
        <begin position="88"/>
        <end position="106"/>
    </location>
</feature>
<evidence type="ECO:0000256" key="4">
    <source>
        <dbReference type="ARBA" id="ARBA00022547"/>
    </source>
</evidence>
<evidence type="ECO:0000256" key="9">
    <source>
        <dbReference type="ARBA" id="ARBA00023136"/>
    </source>
</evidence>
<dbReference type="GO" id="GO:0015078">
    <property type="term" value="F:proton transmembrane transporter activity"/>
    <property type="evidence" value="ECO:0007669"/>
    <property type="project" value="InterPro"/>
</dbReference>
<feature type="transmembrane region" description="Helical" evidence="11">
    <location>
        <begin position="113"/>
        <end position="134"/>
    </location>
</feature>
<dbReference type="GeneID" id="27111139"/>
<evidence type="ECO:0000256" key="3">
    <source>
        <dbReference type="ARBA" id="ARBA00022448"/>
    </source>
</evidence>
<evidence type="ECO:0000256" key="5">
    <source>
        <dbReference type="ARBA" id="ARBA00022692"/>
    </source>
</evidence>
<keyword evidence="10" id="KW-0066">ATP synthesis</keyword>
<dbReference type="InterPro" id="IPR035908">
    <property type="entry name" value="F0_ATP_A_sf"/>
</dbReference>
<reference evidence="12" key="1">
    <citation type="journal article" date="2016" name="Parasitol. Int.">
        <title>The mitochondrial genome and ribosomal operon of Brachycladium goliath (Digenea: Brachycladiidae) recovered from a stranded minke whale.</title>
        <authorList>
            <person name="Briscoe A.G."/>
            <person name="Bray R.A."/>
            <person name="Brabec J."/>
            <person name="Littlewood D.T."/>
        </authorList>
    </citation>
    <scope>NUCLEOTIDE SEQUENCE</scope>
</reference>
<comment type="similarity">
    <text evidence="2">Belongs to the ATPase A chain family.</text>
</comment>
<keyword evidence="3" id="KW-0813">Transport</keyword>
<accession>A0A140B0Z7</accession>
<evidence type="ECO:0000256" key="6">
    <source>
        <dbReference type="ARBA" id="ARBA00022781"/>
    </source>
</evidence>
<keyword evidence="6" id="KW-0375">Hydrogen ion transport</keyword>
<dbReference type="GO" id="GO:0045259">
    <property type="term" value="C:proton-transporting ATP synthase complex"/>
    <property type="evidence" value="ECO:0007669"/>
    <property type="project" value="UniProtKB-KW"/>
</dbReference>
<proteinExistence type="inferred from homology"/>
<dbReference type="EMBL" id="KR703278">
    <property type="protein sequence ID" value="ALN38359.1"/>
    <property type="molecule type" value="Genomic_DNA"/>
</dbReference>
<gene>
    <name evidence="12" type="primary">atp6</name>
</gene>
<dbReference type="SUPFAM" id="SSF81336">
    <property type="entry name" value="F1F0 ATP synthase subunit A"/>
    <property type="match status" value="1"/>
</dbReference>
<keyword evidence="9 11" id="KW-0472">Membrane</keyword>
<evidence type="ECO:0000256" key="7">
    <source>
        <dbReference type="ARBA" id="ARBA00022989"/>
    </source>
</evidence>
<dbReference type="CTD" id="4508"/>
<keyword evidence="8" id="KW-0406">Ion transport</keyword>
<keyword evidence="7 11" id="KW-1133">Transmembrane helix</keyword>